<sequence>MNRWLRLRDAGLRDAGLRDAEGKFSMRFDGRVAIVTGGARGMGATHVRELVAEGARVAVCDLLDDEGEALAGELAPARYCHLDVTDEAEWRSVVRTVEDTLGPVDVLVNNAGIMHYGGVEGQSPEHFRRIIDVNLVGAFLGMHTVLPGMRERGHGAVVNVSSAAGMTGFAHGIGYVASKWGVRGMTKAAALDMAGSGVRINSVHPGVIRTPMGESASPELFAHQPVARIGEPEEVTRMVLFLASDDASYTTGGEFLIDGGQTIGLGGHSATTAD</sequence>
<dbReference type="SUPFAM" id="SSF51735">
    <property type="entry name" value="NAD(P)-binding Rossmann-fold domains"/>
    <property type="match status" value="1"/>
</dbReference>
<proteinExistence type="inferred from homology"/>
<dbReference type="InterPro" id="IPR036291">
    <property type="entry name" value="NAD(P)-bd_dom_sf"/>
</dbReference>
<dbReference type="PROSITE" id="PS00061">
    <property type="entry name" value="ADH_SHORT"/>
    <property type="match status" value="1"/>
</dbReference>
<evidence type="ECO:0000256" key="2">
    <source>
        <dbReference type="ARBA" id="ARBA00023002"/>
    </source>
</evidence>
<dbReference type="InterPro" id="IPR002347">
    <property type="entry name" value="SDR_fam"/>
</dbReference>
<evidence type="ECO:0000259" key="4">
    <source>
        <dbReference type="SMART" id="SM00822"/>
    </source>
</evidence>
<dbReference type="SMART" id="SM00822">
    <property type="entry name" value="PKS_KR"/>
    <property type="match status" value="1"/>
</dbReference>
<dbReference type="Pfam" id="PF13561">
    <property type="entry name" value="adh_short_C2"/>
    <property type="match status" value="1"/>
</dbReference>
<dbReference type="EMBL" id="BAAAIE010000023">
    <property type="protein sequence ID" value="GAA0981439.1"/>
    <property type="molecule type" value="Genomic_DNA"/>
</dbReference>
<keyword evidence="2" id="KW-0560">Oxidoreductase</keyword>
<reference evidence="5 6" key="1">
    <citation type="journal article" date="2019" name="Int. J. Syst. Evol. Microbiol.">
        <title>The Global Catalogue of Microorganisms (GCM) 10K type strain sequencing project: providing services to taxonomists for standard genome sequencing and annotation.</title>
        <authorList>
            <consortium name="The Broad Institute Genomics Platform"/>
            <consortium name="The Broad Institute Genome Sequencing Center for Infectious Disease"/>
            <person name="Wu L."/>
            <person name="Ma J."/>
        </authorList>
    </citation>
    <scope>NUCLEOTIDE SEQUENCE [LARGE SCALE GENOMIC DNA]</scope>
    <source>
        <strain evidence="5 6">JCM 11445</strain>
    </source>
</reference>
<keyword evidence="6" id="KW-1185">Reference proteome</keyword>
<dbReference type="InterPro" id="IPR020904">
    <property type="entry name" value="Sc_DH/Rdtase_CS"/>
</dbReference>
<dbReference type="PANTHER" id="PTHR24321">
    <property type="entry name" value="DEHYDROGENASES, SHORT CHAIN"/>
    <property type="match status" value="1"/>
</dbReference>
<name>A0ABN1SAI8_9ACTN</name>
<comment type="caution">
    <text evidence="5">The sequence shown here is derived from an EMBL/GenBank/DDBJ whole genome shotgun (WGS) entry which is preliminary data.</text>
</comment>
<dbReference type="InterPro" id="IPR057326">
    <property type="entry name" value="KR_dom"/>
</dbReference>
<feature type="domain" description="Ketoreductase" evidence="4">
    <location>
        <begin position="31"/>
        <end position="185"/>
    </location>
</feature>
<dbReference type="PRINTS" id="PR00081">
    <property type="entry name" value="GDHRDH"/>
</dbReference>
<gene>
    <name evidence="5" type="ORF">GCM10009576_040090</name>
</gene>
<accession>A0ABN1SAI8</accession>
<evidence type="ECO:0000256" key="3">
    <source>
        <dbReference type="ARBA" id="ARBA00023027"/>
    </source>
</evidence>
<dbReference type="PANTHER" id="PTHR24321:SF8">
    <property type="entry name" value="ESTRADIOL 17-BETA-DEHYDROGENASE 8-RELATED"/>
    <property type="match status" value="1"/>
</dbReference>
<keyword evidence="3" id="KW-0520">NAD</keyword>
<dbReference type="Proteomes" id="UP001500033">
    <property type="component" value="Unassembled WGS sequence"/>
</dbReference>
<protein>
    <submittedName>
        <fullName evidence="5">SDR family oxidoreductase</fullName>
    </submittedName>
</protein>
<organism evidence="5 6">
    <name type="scientific">Streptomyces rhizosphaericus</name>
    <dbReference type="NCBI Taxonomy" id="114699"/>
    <lineage>
        <taxon>Bacteria</taxon>
        <taxon>Bacillati</taxon>
        <taxon>Actinomycetota</taxon>
        <taxon>Actinomycetes</taxon>
        <taxon>Kitasatosporales</taxon>
        <taxon>Streptomycetaceae</taxon>
        <taxon>Streptomyces</taxon>
        <taxon>Streptomyces violaceusniger group</taxon>
    </lineage>
</organism>
<comment type="similarity">
    <text evidence="1">Belongs to the short-chain dehydrogenases/reductases (SDR) family.</text>
</comment>
<evidence type="ECO:0000313" key="6">
    <source>
        <dbReference type="Proteomes" id="UP001500033"/>
    </source>
</evidence>
<dbReference type="Gene3D" id="3.40.50.720">
    <property type="entry name" value="NAD(P)-binding Rossmann-like Domain"/>
    <property type="match status" value="1"/>
</dbReference>
<evidence type="ECO:0000313" key="5">
    <source>
        <dbReference type="EMBL" id="GAA0981439.1"/>
    </source>
</evidence>
<dbReference type="PRINTS" id="PR00080">
    <property type="entry name" value="SDRFAMILY"/>
</dbReference>
<evidence type="ECO:0000256" key="1">
    <source>
        <dbReference type="ARBA" id="ARBA00006484"/>
    </source>
</evidence>